<gene>
    <name evidence="2" type="ORF">GCM10023226_39100</name>
</gene>
<proteinExistence type="predicted"/>
<dbReference type="Proteomes" id="UP001500621">
    <property type="component" value="Unassembled WGS sequence"/>
</dbReference>
<accession>A0ABP8X0A9</accession>
<comment type="caution">
    <text evidence="2">The sequence shown here is derived from an EMBL/GenBank/DDBJ whole genome shotgun (WGS) entry which is preliminary data.</text>
</comment>
<sequence>MPAAASCPTTQTATVSSAEASTRDPATTEAATIATPSHRRGSRQPGRAARVAGGGAARAPGGEPAGEPGGGEVAVLGALREAPGIPRSLDTPP</sequence>
<feature type="compositionally biased region" description="Polar residues" evidence="1">
    <location>
        <begin position="7"/>
        <end position="20"/>
    </location>
</feature>
<feature type="compositionally biased region" description="Gly residues" evidence="1">
    <location>
        <begin position="63"/>
        <end position="72"/>
    </location>
</feature>
<reference evidence="3" key="1">
    <citation type="journal article" date="2019" name="Int. J. Syst. Evol. Microbiol.">
        <title>The Global Catalogue of Microorganisms (GCM) 10K type strain sequencing project: providing services to taxonomists for standard genome sequencing and annotation.</title>
        <authorList>
            <consortium name="The Broad Institute Genomics Platform"/>
            <consortium name="The Broad Institute Genome Sequencing Center for Infectious Disease"/>
            <person name="Wu L."/>
            <person name="Ma J."/>
        </authorList>
    </citation>
    <scope>NUCLEOTIDE SEQUENCE [LARGE SCALE GENOMIC DNA]</scope>
    <source>
        <strain evidence="3">JCM 18127</strain>
    </source>
</reference>
<evidence type="ECO:0000256" key="1">
    <source>
        <dbReference type="SAM" id="MobiDB-lite"/>
    </source>
</evidence>
<evidence type="ECO:0000313" key="3">
    <source>
        <dbReference type="Proteomes" id="UP001500621"/>
    </source>
</evidence>
<protein>
    <submittedName>
        <fullName evidence="2">Uncharacterized protein</fullName>
    </submittedName>
</protein>
<organism evidence="2 3">
    <name type="scientific">Nocardioides nanhaiensis</name>
    <dbReference type="NCBI Taxonomy" id="1476871"/>
    <lineage>
        <taxon>Bacteria</taxon>
        <taxon>Bacillati</taxon>
        <taxon>Actinomycetota</taxon>
        <taxon>Actinomycetes</taxon>
        <taxon>Propionibacteriales</taxon>
        <taxon>Nocardioidaceae</taxon>
        <taxon>Nocardioides</taxon>
    </lineage>
</organism>
<keyword evidence="3" id="KW-1185">Reference proteome</keyword>
<feature type="compositionally biased region" description="Low complexity" evidence="1">
    <location>
        <begin position="46"/>
        <end position="62"/>
    </location>
</feature>
<evidence type="ECO:0000313" key="2">
    <source>
        <dbReference type="EMBL" id="GAA4696774.1"/>
    </source>
</evidence>
<feature type="region of interest" description="Disordered" evidence="1">
    <location>
        <begin position="1"/>
        <end position="72"/>
    </location>
</feature>
<dbReference type="EMBL" id="BAABIM010000004">
    <property type="protein sequence ID" value="GAA4696774.1"/>
    <property type="molecule type" value="Genomic_DNA"/>
</dbReference>
<name>A0ABP8X0A9_9ACTN</name>